<dbReference type="InterPro" id="IPR002575">
    <property type="entry name" value="Aminoglycoside_PTrfase"/>
</dbReference>
<proteinExistence type="predicted"/>
<dbReference type="AlphaFoldDB" id="A0A934VLZ5"/>
<gene>
    <name evidence="2" type="ORF">JIN78_06625</name>
</gene>
<organism evidence="2 3">
    <name type="scientific">Roseibacillus ishigakijimensis</name>
    <dbReference type="NCBI Taxonomy" id="454146"/>
    <lineage>
        <taxon>Bacteria</taxon>
        <taxon>Pseudomonadati</taxon>
        <taxon>Verrucomicrobiota</taxon>
        <taxon>Verrucomicrobiia</taxon>
        <taxon>Verrucomicrobiales</taxon>
        <taxon>Verrucomicrobiaceae</taxon>
        <taxon>Roseibacillus</taxon>
    </lineage>
</organism>
<evidence type="ECO:0000313" key="3">
    <source>
        <dbReference type="Proteomes" id="UP000604083"/>
    </source>
</evidence>
<evidence type="ECO:0000313" key="2">
    <source>
        <dbReference type="EMBL" id="MBK1833732.1"/>
    </source>
</evidence>
<comment type="caution">
    <text evidence="2">The sequence shown here is derived from an EMBL/GenBank/DDBJ whole genome shotgun (WGS) entry which is preliminary data.</text>
</comment>
<reference evidence="2" key="1">
    <citation type="submission" date="2021-01" db="EMBL/GenBank/DDBJ databases">
        <title>Modified the classification status of verrucomicrobia.</title>
        <authorList>
            <person name="Feng X."/>
        </authorList>
    </citation>
    <scope>NUCLEOTIDE SEQUENCE</scope>
    <source>
        <strain evidence="2">KCTC 12986</strain>
    </source>
</reference>
<dbReference type="Gene3D" id="3.90.1200.10">
    <property type="match status" value="1"/>
</dbReference>
<dbReference type="Pfam" id="PF01636">
    <property type="entry name" value="APH"/>
    <property type="match status" value="1"/>
</dbReference>
<dbReference type="InterPro" id="IPR011009">
    <property type="entry name" value="Kinase-like_dom_sf"/>
</dbReference>
<protein>
    <submittedName>
        <fullName evidence="2">Phosphotransferase</fullName>
    </submittedName>
</protein>
<accession>A0A934VLZ5</accession>
<dbReference type="EMBL" id="JAENIO010000012">
    <property type="protein sequence ID" value="MBK1833732.1"/>
    <property type="molecule type" value="Genomic_DNA"/>
</dbReference>
<name>A0A934VLZ5_9BACT</name>
<dbReference type="Gene3D" id="3.30.200.20">
    <property type="entry name" value="Phosphorylase Kinase, domain 1"/>
    <property type="match status" value="1"/>
</dbReference>
<keyword evidence="3" id="KW-1185">Reference proteome</keyword>
<sequence>MAADLLLTAIRQHLDLYPTHKVILEPIASGASGRTLARLKPEGHPTFIGLHYTDERPDNVFFLPLAAFLKSARLNVPIVLYDNQPKGLAIVEDLGEKDLLSLKDEPYEVREPYYRSVFTQLDKLAYTKVPKDLEMMPPFTTETYQWEQNYFCDHFVEKHLGRDASALRTSEALEKLATRLGRSHRHLVHRDLQSQNIVLHDDKAYLIDFQGMRWGHQEYDLASLLYDPYMNHSAEDRERMLDLWEDITEERPIPQLLRECAIQRLMQALGAYGNIVENYHNEWYRQHIPTAQAFLRENVADTEFEELLAPFL</sequence>
<feature type="domain" description="Aminoglycoside phosphotransferase" evidence="1">
    <location>
        <begin position="24"/>
        <end position="247"/>
    </location>
</feature>
<dbReference type="RefSeq" id="WP_200391167.1">
    <property type="nucleotide sequence ID" value="NZ_JAENIO010000012.1"/>
</dbReference>
<dbReference type="SUPFAM" id="SSF56112">
    <property type="entry name" value="Protein kinase-like (PK-like)"/>
    <property type="match status" value="1"/>
</dbReference>
<evidence type="ECO:0000259" key="1">
    <source>
        <dbReference type="Pfam" id="PF01636"/>
    </source>
</evidence>
<dbReference type="Proteomes" id="UP000604083">
    <property type="component" value="Unassembled WGS sequence"/>
</dbReference>